<proteinExistence type="predicted"/>
<evidence type="ECO:0000313" key="2">
    <source>
        <dbReference type="Proteomes" id="UP000176282"/>
    </source>
</evidence>
<protein>
    <submittedName>
        <fullName evidence="1">Uncharacterized protein</fullName>
    </submittedName>
</protein>
<gene>
    <name evidence="1" type="ORF">A3J66_00425</name>
</gene>
<comment type="caution">
    <text evidence="1">The sequence shown here is derived from an EMBL/GenBank/DDBJ whole genome shotgun (WGS) entry which is preliminary data.</text>
</comment>
<dbReference type="EMBL" id="MFQB01000043">
    <property type="protein sequence ID" value="OGH65887.1"/>
    <property type="molecule type" value="Genomic_DNA"/>
</dbReference>
<evidence type="ECO:0000313" key="1">
    <source>
        <dbReference type="EMBL" id="OGH65887.1"/>
    </source>
</evidence>
<dbReference type="STRING" id="1798680.A3J66_00425"/>
<sequence>MHEANALKAAAAGQKVADNFHLIDTDLLRKIMERIEEYSSLPKDSRVAQMDVLDHLTFAELVSRVDEVNPDAAEFLERAVLGGDHVTSLSRRRYREAQQVSKAAVASDLRDAGDEDIDAFLDHALPKE</sequence>
<dbReference type="Proteomes" id="UP000176282">
    <property type="component" value="Unassembled WGS sequence"/>
</dbReference>
<dbReference type="AlphaFoldDB" id="A0A1F6M2M7"/>
<organism evidence="1 2">
    <name type="scientific">Candidatus Magasanikbacteria bacterium RIFCSPHIGHO2_02_FULL_47_14</name>
    <dbReference type="NCBI Taxonomy" id="1798680"/>
    <lineage>
        <taxon>Bacteria</taxon>
        <taxon>Candidatus Magasanikiibacteriota</taxon>
    </lineage>
</organism>
<reference evidence="1 2" key="1">
    <citation type="journal article" date="2016" name="Nat. Commun.">
        <title>Thousands of microbial genomes shed light on interconnected biogeochemical processes in an aquifer system.</title>
        <authorList>
            <person name="Anantharaman K."/>
            <person name="Brown C.T."/>
            <person name="Hug L.A."/>
            <person name="Sharon I."/>
            <person name="Castelle C.J."/>
            <person name="Probst A.J."/>
            <person name="Thomas B.C."/>
            <person name="Singh A."/>
            <person name="Wilkins M.J."/>
            <person name="Karaoz U."/>
            <person name="Brodie E.L."/>
            <person name="Williams K.H."/>
            <person name="Hubbard S.S."/>
            <person name="Banfield J.F."/>
        </authorList>
    </citation>
    <scope>NUCLEOTIDE SEQUENCE [LARGE SCALE GENOMIC DNA]</scope>
</reference>
<accession>A0A1F6M2M7</accession>
<name>A0A1F6M2M7_9BACT</name>